<dbReference type="AlphaFoldDB" id="A0A5A5TEZ9"/>
<keyword evidence="2" id="KW-1185">Reference proteome</keyword>
<evidence type="ECO:0000313" key="2">
    <source>
        <dbReference type="Proteomes" id="UP000322530"/>
    </source>
</evidence>
<accession>A0A5A5TEZ9</accession>
<organism evidence="1 2">
    <name type="scientific">Dictyobacter arantiisoli</name>
    <dbReference type="NCBI Taxonomy" id="2014874"/>
    <lineage>
        <taxon>Bacteria</taxon>
        <taxon>Bacillati</taxon>
        <taxon>Chloroflexota</taxon>
        <taxon>Ktedonobacteria</taxon>
        <taxon>Ktedonobacterales</taxon>
        <taxon>Dictyobacteraceae</taxon>
        <taxon>Dictyobacter</taxon>
    </lineage>
</organism>
<protein>
    <submittedName>
        <fullName evidence="1">Uncharacterized protein</fullName>
    </submittedName>
</protein>
<reference evidence="1 2" key="1">
    <citation type="submission" date="2019-01" db="EMBL/GenBank/DDBJ databases">
        <title>Draft genome sequence of Dictyobacter sp. Uno17.</title>
        <authorList>
            <person name="Wang C.M."/>
            <person name="Zheng Y."/>
            <person name="Sakai Y."/>
            <person name="Abe K."/>
            <person name="Yokota A."/>
            <person name="Yabe S."/>
        </authorList>
    </citation>
    <scope>NUCLEOTIDE SEQUENCE [LARGE SCALE GENOMIC DNA]</scope>
    <source>
        <strain evidence="1 2">Uno17</strain>
    </source>
</reference>
<evidence type="ECO:0000313" key="1">
    <source>
        <dbReference type="EMBL" id="GCF09992.1"/>
    </source>
</evidence>
<sequence length="80" mass="9179">MYKDAPALRLQMYRQYSRTYGALTPQGEYQINERVTFGDGRAKGIVAWKYVDQGRGLIYILEDSSGFPFEMAAHEIIRAV</sequence>
<comment type="caution">
    <text evidence="1">The sequence shown here is derived from an EMBL/GenBank/DDBJ whole genome shotgun (WGS) entry which is preliminary data.</text>
</comment>
<gene>
    <name evidence="1" type="ORF">KDI_35560</name>
</gene>
<dbReference type="Proteomes" id="UP000322530">
    <property type="component" value="Unassembled WGS sequence"/>
</dbReference>
<dbReference type="OrthoDB" id="164493at2"/>
<name>A0A5A5TEZ9_9CHLR</name>
<dbReference type="EMBL" id="BIXY01000056">
    <property type="protein sequence ID" value="GCF09992.1"/>
    <property type="molecule type" value="Genomic_DNA"/>
</dbReference>
<proteinExistence type="predicted"/>
<dbReference type="RefSeq" id="WP_149402892.1">
    <property type="nucleotide sequence ID" value="NZ_BIXY01000056.1"/>
</dbReference>